<feature type="domain" description="DUF5926" evidence="1">
    <location>
        <begin position="29"/>
        <end position="293"/>
    </location>
</feature>
<evidence type="ECO:0000313" key="3">
    <source>
        <dbReference type="Proteomes" id="UP000617426"/>
    </source>
</evidence>
<dbReference type="AlphaFoldDB" id="A0A923IYC4"/>
<reference evidence="2" key="1">
    <citation type="submission" date="2020-08" db="EMBL/GenBank/DDBJ databases">
        <title>Sequencing the genomes of 1000 actinobacteria strains.</title>
        <authorList>
            <person name="Klenk H.-P."/>
        </authorList>
    </citation>
    <scope>NUCLEOTIDE SEQUENCE</scope>
    <source>
        <strain evidence="2">DSM 10695</strain>
    </source>
</reference>
<proteinExistence type="predicted"/>
<dbReference type="InterPro" id="IPR045970">
    <property type="entry name" value="DUF5926"/>
</dbReference>
<dbReference type="Proteomes" id="UP000617426">
    <property type="component" value="Unassembled WGS sequence"/>
</dbReference>
<sequence>MGKASRRKKVANPAALAAYRAPIPFVARPFEGLVREVELVAMRELIPAAIMTARTDAAHGGVEFDIVTLLPDGRSAMVRGDGRILIAAQTRANSADLSHDMGAALLAAISAKEDGNEGLIDLDVREPSERLQDLVDPDGFSEMEIVENFAFWLDPSEEVDEQTRRALEENRDEIIETVPVPGVAGMYWCEMNRNFVRYVSAVEENPLFDALSRLHVRGQARLSEGSRFVGAFRACGLAIPVFELAEGETAEGVAAPAAAFVKALDEALAEKGALSAEERRAKQGLVSRQVTIR</sequence>
<comment type="caution">
    <text evidence="2">The sequence shown here is derived from an EMBL/GenBank/DDBJ whole genome shotgun (WGS) entry which is preliminary data.</text>
</comment>
<evidence type="ECO:0000313" key="2">
    <source>
        <dbReference type="EMBL" id="MBB6333469.1"/>
    </source>
</evidence>
<protein>
    <recommendedName>
        <fullName evidence="1">DUF5926 domain-containing protein</fullName>
    </recommendedName>
</protein>
<name>A0A923IYC4_9ACTO</name>
<dbReference type="Pfam" id="PF19348">
    <property type="entry name" value="DUF5926"/>
    <property type="match status" value="1"/>
</dbReference>
<evidence type="ECO:0000259" key="1">
    <source>
        <dbReference type="Pfam" id="PF19348"/>
    </source>
</evidence>
<dbReference type="RefSeq" id="WP_184451188.1">
    <property type="nucleotide sequence ID" value="NZ_JACHMK010000001.1"/>
</dbReference>
<organism evidence="2 3">
    <name type="scientific">Schaalia hyovaginalis</name>
    <dbReference type="NCBI Taxonomy" id="29316"/>
    <lineage>
        <taxon>Bacteria</taxon>
        <taxon>Bacillati</taxon>
        <taxon>Actinomycetota</taxon>
        <taxon>Actinomycetes</taxon>
        <taxon>Actinomycetales</taxon>
        <taxon>Actinomycetaceae</taxon>
        <taxon>Schaalia</taxon>
    </lineage>
</organism>
<gene>
    <name evidence="2" type="ORF">HD592_000034</name>
</gene>
<keyword evidence="3" id="KW-1185">Reference proteome</keyword>
<accession>A0A923IYC4</accession>
<dbReference type="EMBL" id="JACHMK010000001">
    <property type="protein sequence ID" value="MBB6333469.1"/>
    <property type="molecule type" value="Genomic_DNA"/>
</dbReference>